<gene>
    <name evidence="8" type="ORF">VSDG_07356</name>
</gene>
<protein>
    <recommendedName>
        <fullName evidence="7">Xylanolytic transcriptional activator regulatory domain-containing protein</fullName>
    </recommendedName>
</protein>
<dbReference type="GO" id="GO:0003677">
    <property type="term" value="F:DNA binding"/>
    <property type="evidence" value="ECO:0007669"/>
    <property type="project" value="InterPro"/>
</dbReference>
<feature type="compositionally biased region" description="Low complexity" evidence="5">
    <location>
        <begin position="408"/>
        <end position="418"/>
    </location>
</feature>
<keyword evidence="6" id="KW-0812">Transmembrane</keyword>
<reference evidence="8 9" key="1">
    <citation type="submission" date="2015-09" db="EMBL/GenBank/DDBJ databases">
        <title>Host preference determinants of Valsa canker pathogens revealed by comparative genomics.</title>
        <authorList>
            <person name="Yin Z."/>
            <person name="Huang L."/>
        </authorList>
    </citation>
    <scope>NUCLEOTIDE SEQUENCE [LARGE SCALE GENOMIC DNA]</scope>
    <source>
        <strain evidence="8 9">YSFL</strain>
    </source>
</reference>
<dbReference type="Proteomes" id="UP000284375">
    <property type="component" value="Unassembled WGS sequence"/>
</dbReference>
<organism evidence="8 9">
    <name type="scientific">Cytospora chrysosperma</name>
    <name type="common">Cytospora canker fungus</name>
    <name type="synonym">Sphaeria chrysosperma</name>
    <dbReference type="NCBI Taxonomy" id="252740"/>
    <lineage>
        <taxon>Eukaryota</taxon>
        <taxon>Fungi</taxon>
        <taxon>Dikarya</taxon>
        <taxon>Ascomycota</taxon>
        <taxon>Pezizomycotina</taxon>
        <taxon>Sordariomycetes</taxon>
        <taxon>Sordariomycetidae</taxon>
        <taxon>Diaporthales</taxon>
        <taxon>Cytosporaceae</taxon>
        <taxon>Cytospora</taxon>
    </lineage>
</organism>
<dbReference type="Gene3D" id="3.40.50.1820">
    <property type="entry name" value="alpha/beta hydrolase"/>
    <property type="match status" value="2"/>
</dbReference>
<dbReference type="InterPro" id="IPR010497">
    <property type="entry name" value="Epoxide_hydro_N"/>
</dbReference>
<dbReference type="PANTHER" id="PTHR21661:SF35">
    <property type="entry name" value="EPOXIDE HYDROLASE"/>
    <property type="match status" value="1"/>
</dbReference>
<evidence type="ECO:0000256" key="6">
    <source>
        <dbReference type="SAM" id="Phobius"/>
    </source>
</evidence>
<dbReference type="PANTHER" id="PTHR21661">
    <property type="entry name" value="EPOXIDE HYDROLASE 1-RELATED"/>
    <property type="match status" value="1"/>
</dbReference>
<dbReference type="Pfam" id="PF04082">
    <property type="entry name" value="Fungal_trans"/>
    <property type="match status" value="1"/>
</dbReference>
<dbReference type="InterPro" id="IPR007219">
    <property type="entry name" value="XnlR_reg_dom"/>
</dbReference>
<dbReference type="EMBL" id="LJZO01000034">
    <property type="protein sequence ID" value="ROV93078.1"/>
    <property type="molecule type" value="Genomic_DNA"/>
</dbReference>
<keyword evidence="2" id="KW-0058">Aromatic hydrocarbons catabolism</keyword>
<evidence type="ECO:0000313" key="9">
    <source>
        <dbReference type="Proteomes" id="UP000284375"/>
    </source>
</evidence>
<keyword evidence="9" id="KW-1185">Reference proteome</keyword>
<feature type="domain" description="Xylanolytic transcriptional activator regulatory" evidence="7">
    <location>
        <begin position="91"/>
        <end position="163"/>
    </location>
</feature>
<keyword evidence="6" id="KW-1133">Transmembrane helix</keyword>
<dbReference type="GO" id="GO:0097176">
    <property type="term" value="P:epoxide metabolic process"/>
    <property type="evidence" value="ECO:0007669"/>
    <property type="project" value="TreeGrafter"/>
</dbReference>
<dbReference type="AlphaFoldDB" id="A0A423VPX9"/>
<dbReference type="CDD" id="cd12148">
    <property type="entry name" value="fungal_TF_MHR"/>
    <property type="match status" value="1"/>
</dbReference>
<dbReference type="GO" id="GO:0006351">
    <property type="term" value="P:DNA-templated transcription"/>
    <property type="evidence" value="ECO:0007669"/>
    <property type="project" value="InterPro"/>
</dbReference>
<feature type="transmembrane region" description="Helical" evidence="6">
    <location>
        <begin position="501"/>
        <end position="519"/>
    </location>
</feature>
<keyword evidence="6" id="KW-0472">Membrane</keyword>
<dbReference type="GO" id="GO:0004301">
    <property type="term" value="F:epoxide hydrolase activity"/>
    <property type="evidence" value="ECO:0007669"/>
    <property type="project" value="TreeGrafter"/>
</dbReference>
<evidence type="ECO:0000259" key="7">
    <source>
        <dbReference type="SMART" id="SM00906"/>
    </source>
</evidence>
<evidence type="ECO:0000256" key="3">
    <source>
        <dbReference type="ARBA" id="ARBA00022801"/>
    </source>
</evidence>
<evidence type="ECO:0000256" key="2">
    <source>
        <dbReference type="ARBA" id="ARBA00022797"/>
    </source>
</evidence>
<dbReference type="Pfam" id="PF06441">
    <property type="entry name" value="EHN"/>
    <property type="match status" value="1"/>
</dbReference>
<dbReference type="InterPro" id="IPR029058">
    <property type="entry name" value="AB_hydrolase_fold"/>
</dbReference>
<sequence>MFVEQDTDTYCLLTALCAFMMLQPGMSIPGGDPYGLDSMPGANIISSTVLMEETIRVRKGFEYTENPTLNTLCTSYFLFACFYGLDMHEKAWFHLREATTMIHIIGMNKEETYVQFDAVESCLRRRLYWLFFVTERAYALQRNRPLTLQASINPPTLADDPTDPLAHHLNSFVLRVNLFRPFDDAFVASWNKSRSNWPPAHVNSLQKQLADILPSFLSYGDSQLHDLRTNQQWLKTMMWQLSVNNGSLNRNGEDSMAFQQYSANMANNLLSGISSMPQQNSELLNVSLLTKLFDVACSLTDVLALHPASRDPFSPGPREHLNPLLNILSVLRNGDYRFVPLLLSKVNEVLPKLANPMLQNVPDSVANNACNIDIFDGFGNAGMAQPPVMMDEYEKKYTPRMEDISIDSASSHGGSASSTNDMNSPFISSPPVMSPGGEPARPEAAPSQYGCALGLHEMLALFQLVALLWIHSWAAFLSCLRVTCILNSRKKCKASRPTRHPLSALEVVVPVLIIAVIMADIRGYKISVPSAAIEELHQKLALSKFPDDTDSDDDDWGRGAPVADVKRIAKYWQKEFSWAAFEERLNKLPHFETTMSLEGFDPFELHFIHQKSENPDAIPLLFVHGLPSLPNFGFSSRISKRGFGLRQYTDTCHKLMLSLGYKQYAAQGGDWGMYITTSIGNLYPESMLALHLNFVLAMPPPLTKSPLGFVQFLATHMLNLYTPQEQAGLKASQEYQINGSAYLHIMRTRPKTIGTMLADSPVGLLAWIYEKLIAWTDDYPWTDQEICEWVLGLTNQSGGGQMQGKVGGGFHGEASDVKHYSGAKKPKERNTIAKRNLADAIDSETLLWRAYCDEPDSVLEYMSKDAMVMDPVTLGDATPVDKEDLEERLKKVQPWTSYKIHKDSRVVSQIGLMSMATMCRITLYKMGEDAKDNEQVEAVTSSVWRQTAGAEWECCSLMVGYAE</sequence>
<feature type="region of interest" description="Disordered" evidence="5">
    <location>
        <begin position="408"/>
        <end position="443"/>
    </location>
</feature>
<comment type="similarity">
    <text evidence="1">Belongs to the peptidase S33 family.</text>
</comment>
<evidence type="ECO:0000256" key="5">
    <source>
        <dbReference type="SAM" id="MobiDB-lite"/>
    </source>
</evidence>
<dbReference type="GO" id="GO:0008270">
    <property type="term" value="F:zinc ion binding"/>
    <property type="evidence" value="ECO:0007669"/>
    <property type="project" value="InterPro"/>
</dbReference>
<keyword evidence="4" id="KW-0539">Nucleus</keyword>
<accession>A0A423VPX9</accession>
<name>A0A423VPX9_CYTCH</name>
<dbReference type="STRING" id="252740.A0A423VPX9"/>
<proteinExistence type="inferred from homology"/>
<comment type="caution">
    <text evidence="8">The sequence shown here is derived from an EMBL/GenBank/DDBJ whole genome shotgun (WGS) entry which is preliminary data.</text>
</comment>
<feature type="transmembrane region" description="Helical" evidence="6">
    <location>
        <begin position="458"/>
        <end position="480"/>
    </location>
</feature>
<dbReference type="OrthoDB" id="4132249at2759"/>
<dbReference type="SUPFAM" id="SSF53474">
    <property type="entry name" value="alpha/beta-Hydrolases"/>
    <property type="match status" value="1"/>
</dbReference>
<evidence type="ECO:0000313" key="8">
    <source>
        <dbReference type="EMBL" id="ROV93078.1"/>
    </source>
</evidence>
<dbReference type="SMART" id="SM00906">
    <property type="entry name" value="Fungal_trans"/>
    <property type="match status" value="1"/>
</dbReference>
<evidence type="ECO:0000256" key="4">
    <source>
        <dbReference type="ARBA" id="ARBA00023242"/>
    </source>
</evidence>
<evidence type="ECO:0000256" key="1">
    <source>
        <dbReference type="ARBA" id="ARBA00010088"/>
    </source>
</evidence>
<keyword evidence="3" id="KW-0378">Hydrolase</keyword>